<dbReference type="EMBL" id="CM042885">
    <property type="protein sequence ID" value="KAI4363873.1"/>
    <property type="molecule type" value="Genomic_DNA"/>
</dbReference>
<name>A0ACB9QCM7_9MYRT</name>
<protein>
    <submittedName>
        <fullName evidence="1">Uncharacterized protein</fullName>
    </submittedName>
</protein>
<gene>
    <name evidence="1" type="ORF">MLD38_020038</name>
</gene>
<proteinExistence type="predicted"/>
<evidence type="ECO:0000313" key="2">
    <source>
        <dbReference type="Proteomes" id="UP001057402"/>
    </source>
</evidence>
<keyword evidence="2" id="KW-1185">Reference proteome</keyword>
<dbReference type="Proteomes" id="UP001057402">
    <property type="component" value="Chromosome 6"/>
</dbReference>
<accession>A0ACB9QCM7</accession>
<evidence type="ECO:0000313" key="1">
    <source>
        <dbReference type="EMBL" id="KAI4363873.1"/>
    </source>
</evidence>
<comment type="caution">
    <text evidence="1">The sequence shown here is derived from an EMBL/GenBank/DDBJ whole genome shotgun (WGS) entry which is preliminary data.</text>
</comment>
<reference evidence="2" key="1">
    <citation type="journal article" date="2023" name="Front. Plant Sci.">
        <title>Chromosomal-level genome assembly of Melastoma candidum provides insights into trichome evolution.</title>
        <authorList>
            <person name="Zhong Y."/>
            <person name="Wu W."/>
            <person name="Sun C."/>
            <person name="Zou P."/>
            <person name="Liu Y."/>
            <person name="Dai S."/>
            <person name="Zhou R."/>
        </authorList>
    </citation>
    <scope>NUCLEOTIDE SEQUENCE [LARGE SCALE GENOMIC DNA]</scope>
</reference>
<sequence>MTWRLNELEDHTFKYDDGSIMKAILHRSVGVVNFSCGFYCESNCEAQSYLFSILITRVHVNIKPADAYFKPQVVWSANRNRLVSATAVLELTNKGDLILKESDERSVVWSSGTSWESVKGINLTDNGNLMLFDKNDAAVWQSFNHPIDTLLRGQKLRVGMKLVSGYSKSNRTEQSQFSLTLTTHGLSAIVGSERQLPYYIFESKLSNDGYITMINGTLAVFPNGSASSEAAKVINTNPSTDSPSYIRLDTDGHLRAHGYDGLGLPKIMGDILPLDTCLYPTACGPYGICSNGQCTCPLPRDGIIYFSPISFQHPELGCSPVVPLTCDEDSRNQTFLEVKGSYFYFTTDILGVSSDECKEACAKNCSCRAAFFKHSSGVSEGACSLPSEMFSLVSMDVLSRPFNDYTVYLKVHNPIDNAGSANTTPEMKRKKIFSLKTIRAGLGVAIAFSFLSSAALLLVWRKTCSNEEAEDDPVEEEVPGIPTRFSYMDLKSITEDFTQKLGEGGFGAVFRVVDTSQGPEDTNLLKIFERKAEEGRLMDLIEENDNDLKLDGRGVTDVLTVMRIACWCLQNDFRKRPSMSMVIKALDGVMEVKDELIYDFTHPIFTRSEAQCTVLSPSILSGPR</sequence>
<organism evidence="1 2">
    <name type="scientific">Melastoma candidum</name>
    <dbReference type="NCBI Taxonomy" id="119954"/>
    <lineage>
        <taxon>Eukaryota</taxon>
        <taxon>Viridiplantae</taxon>
        <taxon>Streptophyta</taxon>
        <taxon>Embryophyta</taxon>
        <taxon>Tracheophyta</taxon>
        <taxon>Spermatophyta</taxon>
        <taxon>Magnoliopsida</taxon>
        <taxon>eudicotyledons</taxon>
        <taxon>Gunneridae</taxon>
        <taxon>Pentapetalae</taxon>
        <taxon>rosids</taxon>
        <taxon>malvids</taxon>
        <taxon>Myrtales</taxon>
        <taxon>Melastomataceae</taxon>
        <taxon>Melastomatoideae</taxon>
        <taxon>Melastomateae</taxon>
        <taxon>Melastoma</taxon>
    </lineage>
</organism>